<accession>A0A166V1A3</accession>
<keyword evidence="2" id="KW-0472">Membrane</keyword>
<dbReference type="GO" id="GO:0009247">
    <property type="term" value="P:glycolipid biosynthetic process"/>
    <property type="evidence" value="ECO:0007669"/>
    <property type="project" value="TreeGrafter"/>
</dbReference>
<comment type="caution">
    <text evidence="4">The sequence shown here is derived from an EMBL/GenBank/DDBJ whole genome shotgun (WGS) entry which is preliminary data.</text>
</comment>
<dbReference type="SUPFAM" id="SSF51735">
    <property type="entry name" value="NAD(P)-binding Rossmann-fold domains"/>
    <property type="match status" value="1"/>
</dbReference>
<dbReference type="Pfam" id="PF03435">
    <property type="entry name" value="Sacchrp_dh_NADP"/>
    <property type="match status" value="1"/>
</dbReference>
<dbReference type="GO" id="GO:0005811">
    <property type="term" value="C:lipid droplet"/>
    <property type="evidence" value="ECO:0007669"/>
    <property type="project" value="TreeGrafter"/>
</dbReference>
<dbReference type="OrthoDB" id="10268090at2759"/>
<dbReference type="Gene3D" id="3.40.50.720">
    <property type="entry name" value="NAD(P)-binding Rossmann-like Domain"/>
    <property type="match status" value="1"/>
</dbReference>
<dbReference type="InterPro" id="IPR005097">
    <property type="entry name" value="Sacchrp_dh_NADP-bd"/>
</dbReference>
<keyword evidence="2" id="KW-1133">Transmembrane helix</keyword>
<protein>
    <submittedName>
        <fullName evidence="4">Saccharopine dehydrogenase / Homospermidine synthase</fullName>
    </submittedName>
</protein>
<comment type="similarity">
    <text evidence="1">Belongs to the saccharopine dehydrogenase family.</text>
</comment>
<evidence type="ECO:0000256" key="1">
    <source>
        <dbReference type="ARBA" id="ARBA00038048"/>
    </source>
</evidence>
<dbReference type="GO" id="GO:0005886">
    <property type="term" value="C:plasma membrane"/>
    <property type="evidence" value="ECO:0007669"/>
    <property type="project" value="TreeGrafter"/>
</dbReference>
<reference evidence="4 5" key="1">
    <citation type="journal article" date="2016" name="Genome Biol. Evol.">
        <title>Divergent and convergent evolution of fungal pathogenicity.</title>
        <authorList>
            <person name="Shang Y."/>
            <person name="Xiao G."/>
            <person name="Zheng P."/>
            <person name="Cen K."/>
            <person name="Zhan S."/>
            <person name="Wang C."/>
        </authorList>
    </citation>
    <scope>NUCLEOTIDE SEQUENCE [LARGE SCALE GENOMIC DNA]</scope>
    <source>
        <strain evidence="4 5">RCEF 2490</strain>
    </source>
</reference>
<dbReference type="PANTHER" id="PTHR12286:SF5">
    <property type="entry name" value="SACCHAROPINE DEHYDROGENASE-LIKE OXIDOREDUCTASE"/>
    <property type="match status" value="1"/>
</dbReference>
<dbReference type="InterPro" id="IPR051276">
    <property type="entry name" value="Saccharopine_DH-like_oxidrdct"/>
</dbReference>
<feature type="domain" description="Saccharopine dehydrogenase NADP binding" evidence="3">
    <location>
        <begin position="12"/>
        <end position="141"/>
    </location>
</feature>
<proteinExistence type="inferred from homology"/>
<organism evidence="4 5">
    <name type="scientific">Moelleriella libera RCEF 2490</name>
    <dbReference type="NCBI Taxonomy" id="1081109"/>
    <lineage>
        <taxon>Eukaryota</taxon>
        <taxon>Fungi</taxon>
        <taxon>Dikarya</taxon>
        <taxon>Ascomycota</taxon>
        <taxon>Pezizomycotina</taxon>
        <taxon>Sordariomycetes</taxon>
        <taxon>Hypocreomycetidae</taxon>
        <taxon>Hypocreales</taxon>
        <taxon>Clavicipitaceae</taxon>
        <taxon>Moelleriella</taxon>
    </lineage>
</organism>
<evidence type="ECO:0000313" key="5">
    <source>
        <dbReference type="Proteomes" id="UP000078544"/>
    </source>
</evidence>
<dbReference type="GO" id="GO:0005739">
    <property type="term" value="C:mitochondrion"/>
    <property type="evidence" value="ECO:0007669"/>
    <property type="project" value="TreeGrafter"/>
</dbReference>
<dbReference type="AlphaFoldDB" id="A0A166V1A3"/>
<keyword evidence="5" id="KW-1185">Reference proteome</keyword>
<evidence type="ECO:0000313" key="4">
    <source>
        <dbReference type="EMBL" id="OAA33188.1"/>
    </source>
</evidence>
<dbReference type="InterPro" id="IPR036291">
    <property type="entry name" value="NAD(P)-bd_dom_sf"/>
</dbReference>
<dbReference type="Proteomes" id="UP000078544">
    <property type="component" value="Unassembled WGS sequence"/>
</dbReference>
<sequence length="423" mass="46556">MALKKHGRRYDVVLVGATGYTGRLTAEHIAVNLPTNLNWAIAGRSEPKLQQVAADCQKLNADRLPPAIELADIDDESQIRSLILKAFVVITTVGPYCIYGEPIFKLCAETGTHYLDCTGEVTWVARMIKRHHETAKRSGALMIPQDGIESAPPDLMTWAMAAHLRREFNAPVGDTIITIHKLNSAASGGTLSTLLTHFEHFSLNEILQATKPFAISPVPHNSGAKPHHTFLEGILGVTSRPNLGILTTSVAGKTDRALVGRTWGLLHEIPSRKDEFYGHNFTWAEYFNARNRLRGFVIHVCIAIGACLLTFVPPFRSLVKKYVYQPGEGTSREDMAKEEIEYRGTAYPDLGSNPRDKQAFCRAWYRGSMYALTGAFLAQSALTILEDDLQLEGGVLTPACLGQGYIDRLSAVGLKIEVSTIEN</sequence>
<evidence type="ECO:0000256" key="2">
    <source>
        <dbReference type="SAM" id="Phobius"/>
    </source>
</evidence>
<dbReference type="EMBL" id="AZGY01000001">
    <property type="protein sequence ID" value="OAA33188.1"/>
    <property type="molecule type" value="Genomic_DNA"/>
</dbReference>
<feature type="transmembrane region" description="Helical" evidence="2">
    <location>
        <begin position="296"/>
        <end position="315"/>
    </location>
</feature>
<name>A0A166V1A3_9HYPO</name>
<dbReference type="PANTHER" id="PTHR12286">
    <property type="entry name" value="SACCHAROPINE DEHYDROGENASE-LIKE OXIDOREDUCTASE"/>
    <property type="match status" value="1"/>
</dbReference>
<gene>
    <name evidence="4" type="ORF">AAL_00653</name>
</gene>
<evidence type="ECO:0000259" key="3">
    <source>
        <dbReference type="Pfam" id="PF03435"/>
    </source>
</evidence>
<keyword evidence="2" id="KW-0812">Transmembrane</keyword>